<proteinExistence type="predicted"/>
<comment type="caution">
    <text evidence="3">The sequence shown here is derived from an EMBL/GenBank/DDBJ whole genome shotgun (WGS) entry which is preliminary data.</text>
</comment>
<keyword evidence="3" id="KW-0413">Isomerase</keyword>
<dbReference type="GO" id="GO:0016853">
    <property type="term" value="F:isomerase activity"/>
    <property type="evidence" value="ECO:0007669"/>
    <property type="project" value="UniProtKB-KW"/>
</dbReference>
<dbReference type="SUPFAM" id="SSF51658">
    <property type="entry name" value="Xylose isomerase-like"/>
    <property type="match status" value="1"/>
</dbReference>
<reference evidence="4" key="1">
    <citation type="journal article" date="2019" name="Int. J. Syst. Evol. Microbiol.">
        <title>The Global Catalogue of Microorganisms (GCM) 10K type strain sequencing project: providing services to taxonomists for standard genome sequencing and annotation.</title>
        <authorList>
            <consortium name="The Broad Institute Genomics Platform"/>
            <consortium name="The Broad Institute Genome Sequencing Center for Infectious Disease"/>
            <person name="Wu L."/>
            <person name="Ma J."/>
        </authorList>
    </citation>
    <scope>NUCLEOTIDE SEQUENCE [LARGE SCALE GENOMIC DNA]</scope>
    <source>
        <strain evidence="4">CGMCC 1.10698</strain>
    </source>
</reference>
<dbReference type="PANTHER" id="PTHR12110">
    <property type="entry name" value="HYDROXYPYRUVATE ISOMERASE"/>
    <property type="match status" value="1"/>
</dbReference>
<evidence type="ECO:0000313" key="4">
    <source>
        <dbReference type="Proteomes" id="UP001595773"/>
    </source>
</evidence>
<evidence type="ECO:0000313" key="3">
    <source>
        <dbReference type="EMBL" id="MFC4267025.1"/>
    </source>
</evidence>
<keyword evidence="4" id="KW-1185">Reference proteome</keyword>
<name>A0ABV8R4W5_9MICC</name>
<dbReference type="Gene3D" id="3.20.20.150">
    <property type="entry name" value="Divalent-metal-dependent TIM barrel enzymes"/>
    <property type="match status" value="1"/>
</dbReference>
<dbReference type="RefSeq" id="WP_230065763.1">
    <property type="nucleotide sequence ID" value="NZ_BAABLL010000010.1"/>
</dbReference>
<feature type="domain" description="Xylose isomerase-like TIM barrel" evidence="2">
    <location>
        <begin position="19"/>
        <end position="276"/>
    </location>
</feature>
<accession>A0ABV8R4W5</accession>
<gene>
    <name evidence="3" type="ORF">ACFOW9_15555</name>
</gene>
<dbReference type="EMBL" id="JBHSCQ010000022">
    <property type="protein sequence ID" value="MFC4267025.1"/>
    <property type="molecule type" value="Genomic_DNA"/>
</dbReference>
<dbReference type="InterPro" id="IPR036237">
    <property type="entry name" value="Xyl_isomerase-like_sf"/>
</dbReference>
<dbReference type="InterPro" id="IPR013022">
    <property type="entry name" value="Xyl_isomerase-like_TIM-brl"/>
</dbReference>
<keyword evidence="1" id="KW-0119">Carbohydrate metabolism</keyword>
<evidence type="ECO:0000256" key="1">
    <source>
        <dbReference type="ARBA" id="ARBA00023277"/>
    </source>
</evidence>
<dbReference type="InterPro" id="IPR050312">
    <property type="entry name" value="IolE/XylAMocC-like"/>
</dbReference>
<organism evidence="3 4">
    <name type="scientific">Arthrobacter cryoconiti</name>
    <dbReference type="NCBI Taxonomy" id="748907"/>
    <lineage>
        <taxon>Bacteria</taxon>
        <taxon>Bacillati</taxon>
        <taxon>Actinomycetota</taxon>
        <taxon>Actinomycetes</taxon>
        <taxon>Micrococcales</taxon>
        <taxon>Micrococcaceae</taxon>
        <taxon>Arthrobacter</taxon>
    </lineage>
</organism>
<dbReference type="Proteomes" id="UP001595773">
    <property type="component" value="Unassembled WGS sequence"/>
</dbReference>
<sequence>MPLAFSTLGCPGLSLENVIALAHASGVTGLELRVAAGESVYPGMSGEQARAVARTLSQAGLVVLALASYVRVCQPDPEGRDGEVDAELRDAVELAAALGSRYVRVFPGAGIIPTLKEEPNPAMLSADKLGGLRLNRAAAQATELGVTLLLETHDSHPRGQDIMRILGHVDTGAPVQVIWDLMHPWRHDEAPGRTAQLLAGSLAYSQFKDGIRKAETYDVTLTLPGEGELPLRAMRDLVFGIAASHGTVDPWISLEWERAWHPELPPLADAIAALRAVLA</sequence>
<dbReference type="Pfam" id="PF01261">
    <property type="entry name" value="AP_endonuc_2"/>
    <property type="match status" value="1"/>
</dbReference>
<protein>
    <submittedName>
        <fullName evidence="3">Sugar phosphate isomerase/epimerase family protein</fullName>
    </submittedName>
</protein>
<evidence type="ECO:0000259" key="2">
    <source>
        <dbReference type="Pfam" id="PF01261"/>
    </source>
</evidence>